<dbReference type="AlphaFoldDB" id="A0A427ATU4"/>
<evidence type="ECO:0000313" key="2">
    <source>
        <dbReference type="Proteomes" id="UP000287651"/>
    </source>
</evidence>
<dbReference type="Proteomes" id="UP000287651">
    <property type="component" value="Unassembled WGS sequence"/>
</dbReference>
<evidence type="ECO:0000313" key="1">
    <source>
        <dbReference type="EMBL" id="RRT79547.1"/>
    </source>
</evidence>
<gene>
    <name evidence="1" type="ORF">B296_00011571</name>
</gene>
<protein>
    <submittedName>
        <fullName evidence="1">Uncharacterized protein</fullName>
    </submittedName>
</protein>
<accession>A0A427ATU4</accession>
<sequence>MFLQRVVSEQGAALTRDKAVGALPSRGQLARGGACPRPGRRGDACPWPSYMSSAHIGVAYGHDAHPLARCRPRAAMPAARR</sequence>
<organism evidence="1 2">
    <name type="scientific">Ensete ventricosum</name>
    <name type="common">Abyssinian banana</name>
    <name type="synonym">Musa ensete</name>
    <dbReference type="NCBI Taxonomy" id="4639"/>
    <lineage>
        <taxon>Eukaryota</taxon>
        <taxon>Viridiplantae</taxon>
        <taxon>Streptophyta</taxon>
        <taxon>Embryophyta</taxon>
        <taxon>Tracheophyta</taxon>
        <taxon>Spermatophyta</taxon>
        <taxon>Magnoliopsida</taxon>
        <taxon>Liliopsida</taxon>
        <taxon>Zingiberales</taxon>
        <taxon>Musaceae</taxon>
        <taxon>Ensete</taxon>
    </lineage>
</organism>
<reference evidence="1 2" key="1">
    <citation type="journal article" date="2014" name="Agronomy (Basel)">
        <title>A Draft Genome Sequence for Ensete ventricosum, the Drought-Tolerant Tree Against Hunger.</title>
        <authorList>
            <person name="Harrison J."/>
            <person name="Moore K.A."/>
            <person name="Paszkiewicz K."/>
            <person name="Jones T."/>
            <person name="Grant M."/>
            <person name="Ambacheew D."/>
            <person name="Muzemil S."/>
            <person name="Studholme D.J."/>
        </authorList>
    </citation>
    <scope>NUCLEOTIDE SEQUENCE [LARGE SCALE GENOMIC DNA]</scope>
</reference>
<name>A0A427ATU4_ENSVE</name>
<dbReference type="EMBL" id="AMZH03001366">
    <property type="protein sequence ID" value="RRT79547.1"/>
    <property type="molecule type" value="Genomic_DNA"/>
</dbReference>
<proteinExistence type="predicted"/>
<comment type="caution">
    <text evidence="1">The sequence shown here is derived from an EMBL/GenBank/DDBJ whole genome shotgun (WGS) entry which is preliminary data.</text>
</comment>